<keyword evidence="3" id="KW-1185">Reference proteome</keyword>
<name>A0ABN0Z627_9ACTN</name>
<sequence>MHEGHHGGRGGEDADGDGVEGEAGHGGGSCPGSGDADAYVTFPDIVPHASRHSDGALGRPRTGRPQTSVMRSPACAL</sequence>
<evidence type="ECO:0000256" key="1">
    <source>
        <dbReference type="SAM" id="MobiDB-lite"/>
    </source>
</evidence>
<evidence type="ECO:0000313" key="3">
    <source>
        <dbReference type="Proteomes" id="UP001500879"/>
    </source>
</evidence>
<evidence type="ECO:0000313" key="2">
    <source>
        <dbReference type="EMBL" id="GAA0434760.1"/>
    </source>
</evidence>
<organism evidence="2 3">
    <name type="scientific">Streptomyces luteireticuli</name>
    <dbReference type="NCBI Taxonomy" id="173858"/>
    <lineage>
        <taxon>Bacteria</taxon>
        <taxon>Bacillati</taxon>
        <taxon>Actinomycetota</taxon>
        <taxon>Actinomycetes</taxon>
        <taxon>Kitasatosporales</taxon>
        <taxon>Streptomycetaceae</taxon>
        <taxon>Streptomyces</taxon>
    </lineage>
</organism>
<comment type="caution">
    <text evidence="2">The sequence shown here is derived from an EMBL/GenBank/DDBJ whole genome shotgun (WGS) entry which is preliminary data.</text>
</comment>
<dbReference type="EMBL" id="BAAABX010000079">
    <property type="protein sequence ID" value="GAA0434760.1"/>
    <property type="molecule type" value="Genomic_DNA"/>
</dbReference>
<reference evidence="2 3" key="1">
    <citation type="journal article" date="2019" name="Int. J. Syst. Evol. Microbiol.">
        <title>The Global Catalogue of Microorganisms (GCM) 10K type strain sequencing project: providing services to taxonomists for standard genome sequencing and annotation.</title>
        <authorList>
            <consortium name="The Broad Institute Genomics Platform"/>
            <consortium name="The Broad Institute Genome Sequencing Center for Infectious Disease"/>
            <person name="Wu L."/>
            <person name="Ma J."/>
        </authorList>
    </citation>
    <scope>NUCLEOTIDE SEQUENCE [LARGE SCALE GENOMIC DNA]</scope>
    <source>
        <strain evidence="2 3">JCM 4788</strain>
    </source>
</reference>
<protein>
    <submittedName>
        <fullName evidence="2">Uncharacterized protein</fullName>
    </submittedName>
</protein>
<proteinExistence type="predicted"/>
<feature type="compositionally biased region" description="Basic and acidic residues" evidence="1">
    <location>
        <begin position="1"/>
        <end position="12"/>
    </location>
</feature>
<dbReference type="Proteomes" id="UP001500879">
    <property type="component" value="Unassembled WGS sequence"/>
</dbReference>
<feature type="region of interest" description="Disordered" evidence="1">
    <location>
        <begin position="1"/>
        <end position="77"/>
    </location>
</feature>
<accession>A0ABN0Z627</accession>
<gene>
    <name evidence="2" type="ORF">GCM10010357_65310</name>
</gene>